<feature type="transmembrane region" description="Helical" evidence="1">
    <location>
        <begin position="7"/>
        <end position="26"/>
    </location>
</feature>
<name>A0A916JQZ2_9FLAO</name>
<evidence type="ECO:0000313" key="3">
    <source>
        <dbReference type="Proteomes" id="UP000683507"/>
    </source>
</evidence>
<reference evidence="2" key="1">
    <citation type="submission" date="2021-04" db="EMBL/GenBank/DDBJ databases">
        <authorList>
            <person name="Rodrigo-Torres L."/>
            <person name="Arahal R. D."/>
            <person name="Lucena T."/>
        </authorList>
    </citation>
    <scope>NUCLEOTIDE SEQUENCE</scope>
    <source>
        <strain evidence="2">AS29M-1</strain>
    </source>
</reference>
<gene>
    <name evidence="2" type="ORF">CRYO30217_03350</name>
</gene>
<evidence type="ECO:0000313" key="2">
    <source>
        <dbReference type="EMBL" id="CAG5086959.1"/>
    </source>
</evidence>
<dbReference type="KEGG" id="ptan:CRYO30217_03350"/>
<dbReference type="AlphaFoldDB" id="A0A916JQZ2"/>
<keyword evidence="3" id="KW-1185">Reference proteome</keyword>
<evidence type="ECO:0000256" key="1">
    <source>
        <dbReference type="SAM" id="Phobius"/>
    </source>
</evidence>
<protein>
    <recommendedName>
        <fullName evidence="4">Lipoprotein</fullName>
    </recommendedName>
</protein>
<organism evidence="2 3">
    <name type="scientific">Parvicella tangerina</name>
    <dbReference type="NCBI Taxonomy" id="2829795"/>
    <lineage>
        <taxon>Bacteria</taxon>
        <taxon>Pseudomonadati</taxon>
        <taxon>Bacteroidota</taxon>
        <taxon>Flavobacteriia</taxon>
        <taxon>Flavobacteriales</taxon>
        <taxon>Parvicellaceae</taxon>
        <taxon>Parvicella</taxon>
    </lineage>
</organism>
<dbReference type="PROSITE" id="PS51257">
    <property type="entry name" value="PROKAR_LIPOPROTEIN"/>
    <property type="match status" value="1"/>
</dbReference>
<dbReference type="RefSeq" id="WP_258543531.1">
    <property type="nucleotide sequence ID" value="NZ_OU015584.1"/>
</dbReference>
<evidence type="ECO:0008006" key="4">
    <source>
        <dbReference type="Google" id="ProtNLM"/>
    </source>
</evidence>
<dbReference type="EMBL" id="OU015584">
    <property type="protein sequence ID" value="CAG5086959.1"/>
    <property type="molecule type" value="Genomic_DNA"/>
</dbReference>
<keyword evidence="1" id="KW-0472">Membrane</keyword>
<accession>A0A916JQZ2</accession>
<dbReference type="Proteomes" id="UP000683507">
    <property type="component" value="Chromosome"/>
</dbReference>
<proteinExistence type="predicted"/>
<sequence>MKYSLRHIVNYLTTRAFITLVILFFSCSKEEQPPVMEEAEEPCDCATEVSAEFEILELMTNLNYWVKDIKTPTDIVLSQKNVEFKAKMENADKYTWYIGTEVLDTRSVIRYFDDAQVGQPITISLAVRSEPNTNCFPNDDGYDSISKTFEVVYKCDSALIEGWFRVALEGSTDSVDIGFDIGLETSSTIGDNCVYSDVFNYNLQGDTIERYHAQLRLWRNYRFITMENLLPINPYNSFYCQAEMDLSNTYHLYISRGNPNFNPKSDPFPEIYHGRKL</sequence>
<keyword evidence="1" id="KW-0812">Transmembrane</keyword>
<keyword evidence="1" id="KW-1133">Transmembrane helix</keyword>